<dbReference type="SUPFAM" id="SSF160920">
    <property type="entry name" value="PSTPO5379-like"/>
    <property type="match status" value="1"/>
</dbReference>
<evidence type="ECO:0000256" key="1">
    <source>
        <dbReference type="ARBA" id="ARBA00007896"/>
    </source>
</evidence>
<protein>
    <recommendedName>
        <fullName evidence="3">Putative hydro-lyase FX155_09225</fullName>
        <ecNumber evidence="3">4.2.1.-</ecNumber>
    </recommendedName>
</protein>
<keyword evidence="2 3" id="KW-0456">Lyase</keyword>
<dbReference type="InterPro" id="IPR009906">
    <property type="entry name" value="D-Glu_cyclase"/>
</dbReference>
<dbReference type="HAMAP" id="MF_01830">
    <property type="entry name" value="Hydro_lyase"/>
    <property type="match status" value="1"/>
</dbReference>
<dbReference type="OrthoDB" id="149585at2"/>
<dbReference type="Gene3D" id="3.30.2040.10">
    <property type="entry name" value="PSTPO5379-like domain"/>
    <property type="match status" value="1"/>
</dbReference>
<comment type="caution">
    <text evidence="4">The sequence shown here is derived from an EMBL/GenBank/DDBJ whole genome shotgun (WGS) entry which is preliminary data.</text>
</comment>
<dbReference type="PANTHER" id="PTHR32022:SF10">
    <property type="entry name" value="D-GLUTAMATE CYCLASE, MITOCHONDRIAL"/>
    <property type="match status" value="1"/>
</dbReference>
<dbReference type="NCBIfam" id="NF003969">
    <property type="entry name" value="PRK05463.1"/>
    <property type="match status" value="1"/>
</dbReference>
<dbReference type="EC" id="4.2.1.-" evidence="3"/>
<dbReference type="EMBL" id="VULN01000013">
    <property type="protein sequence ID" value="MSS82772.1"/>
    <property type="molecule type" value="Genomic_DNA"/>
</dbReference>
<sequence>MLMDYSQMNPSEVRKLIREGKITSFTSGMCNGYAQANLVVLPRELAFDFLLFTTRNPKPCPVLDVTEVGSPVPKAVAPDADLRYDIPKYRIYRHGELTDEVTDLSGYWRDDLVAFLLGCSFSFEGPMLDAGLDVRHITENHNVPMYITNIPCTPAGVFHGPMVVSMRPMTPKAAIRAIQVTSRMPNVHGAPIHFGDPAAIGIQDISKPDFGDPSTIREGEVPVFWPCGVTPQAVAMAVKPEFMITHAPGHMFITDVKNADLSVL</sequence>
<dbReference type="GO" id="GO:0016829">
    <property type="term" value="F:lyase activity"/>
    <property type="evidence" value="ECO:0007669"/>
    <property type="project" value="UniProtKB-KW"/>
</dbReference>
<dbReference type="FunFam" id="3.30.2040.10:FF:000001">
    <property type="entry name" value="D-glutamate cyclase, mitochondrial"/>
    <property type="match status" value="1"/>
</dbReference>
<dbReference type="AlphaFoldDB" id="A0A6N7W2V2"/>
<comment type="similarity">
    <text evidence="1 3">Belongs to the D-glutamate cyclase family.</text>
</comment>
<name>A0A6N7W2V2_ACIFE</name>
<dbReference type="InterPro" id="IPR038021">
    <property type="entry name" value="Putative_hydro-lyase"/>
</dbReference>
<reference evidence="4 5" key="1">
    <citation type="submission" date="2019-08" db="EMBL/GenBank/DDBJ databases">
        <title>In-depth cultivation of the pig gut microbiome towards novel bacterial diversity and tailored functional studies.</title>
        <authorList>
            <person name="Wylensek D."/>
            <person name="Hitch T.C.A."/>
            <person name="Clavel T."/>
        </authorList>
    </citation>
    <scope>NUCLEOTIDE SEQUENCE [LARGE SCALE GENOMIC DNA]</scope>
    <source>
        <strain evidence="4 5">WCA-389-WT-5B</strain>
    </source>
</reference>
<dbReference type="Gene3D" id="3.40.1640.10">
    <property type="entry name" value="PSTPO5379-like"/>
    <property type="match status" value="1"/>
</dbReference>
<accession>A0A6N7W2V2</accession>
<dbReference type="PIRSF" id="PIRSF029755">
    <property type="entry name" value="UCP029755"/>
    <property type="match status" value="1"/>
</dbReference>
<evidence type="ECO:0000313" key="4">
    <source>
        <dbReference type="EMBL" id="MSS82772.1"/>
    </source>
</evidence>
<organism evidence="4 5">
    <name type="scientific">Acidaminococcus fermentans</name>
    <dbReference type="NCBI Taxonomy" id="905"/>
    <lineage>
        <taxon>Bacteria</taxon>
        <taxon>Bacillati</taxon>
        <taxon>Bacillota</taxon>
        <taxon>Negativicutes</taxon>
        <taxon>Acidaminococcales</taxon>
        <taxon>Acidaminococcaceae</taxon>
        <taxon>Acidaminococcus</taxon>
    </lineage>
</organism>
<evidence type="ECO:0000256" key="2">
    <source>
        <dbReference type="ARBA" id="ARBA00023239"/>
    </source>
</evidence>
<dbReference type="InterPro" id="IPR016938">
    <property type="entry name" value="UPF0317"/>
</dbReference>
<evidence type="ECO:0000256" key="3">
    <source>
        <dbReference type="HAMAP-Rule" id="MF_01830"/>
    </source>
</evidence>
<dbReference type="PANTHER" id="PTHR32022">
    <property type="entry name" value="D-GLUTAMATE CYCLASE, MITOCHONDRIAL"/>
    <property type="match status" value="1"/>
</dbReference>
<dbReference type="Pfam" id="PF07286">
    <property type="entry name" value="D-Glu_cyclase"/>
    <property type="match status" value="1"/>
</dbReference>
<evidence type="ECO:0000313" key="5">
    <source>
        <dbReference type="Proteomes" id="UP000441455"/>
    </source>
</evidence>
<gene>
    <name evidence="4" type="ORF">FX155_09225</name>
</gene>
<proteinExistence type="inferred from homology"/>
<dbReference type="Proteomes" id="UP000441455">
    <property type="component" value="Unassembled WGS sequence"/>
</dbReference>